<protein>
    <submittedName>
        <fullName evidence="1">Uncharacterized protein</fullName>
    </submittedName>
</protein>
<comment type="caution">
    <text evidence="1">The sequence shown here is derived from an EMBL/GenBank/DDBJ whole genome shotgun (WGS) entry which is preliminary data.</text>
</comment>
<sequence length="180" mass="21460">MKNRILFILFFVFSHFQGFSQNESRKYRILTYGLQHEIENAELVVNQKWNIEKFTVAGCIVSQKLIDSVKVHNKSIWKLIENENGFENSELNYLKDISNTRKDLEKIKSLVYKHNLTNKIWRNLKNKKNDYLIFTNPKFNTESIYSISIKKRNRKIDNHPKNRVYNLTVDLSTETLTIDN</sequence>
<dbReference type="OrthoDB" id="1271386at2"/>
<gene>
    <name evidence="1" type="ORF">E5167_13975</name>
</gene>
<evidence type="ECO:0000313" key="1">
    <source>
        <dbReference type="EMBL" id="TJY32936.1"/>
    </source>
</evidence>
<dbReference type="RefSeq" id="WP_136844780.1">
    <property type="nucleotide sequence ID" value="NZ_SUPL01000008.1"/>
</dbReference>
<dbReference type="EMBL" id="SUPL01000008">
    <property type="protein sequence ID" value="TJY32936.1"/>
    <property type="molecule type" value="Genomic_DNA"/>
</dbReference>
<dbReference type="Proteomes" id="UP000307657">
    <property type="component" value="Unassembled WGS sequence"/>
</dbReference>
<evidence type="ECO:0000313" key="2">
    <source>
        <dbReference type="Proteomes" id="UP000307657"/>
    </source>
</evidence>
<dbReference type="AlphaFoldDB" id="A0A4U0EMX2"/>
<keyword evidence="2" id="KW-1185">Reference proteome</keyword>
<accession>A0A4U0EMX2</accession>
<organism evidence="1 2">
    <name type="scientific">Pontimicrobium aquaticum</name>
    <dbReference type="NCBI Taxonomy" id="2565367"/>
    <lineage>
        <taxon>Bacteria</taxon>
        <taxon>Pseudomonadati</taxon>
        <taxon>Bacteroidota</taxon>
        <taxon>Flavobacteriia</taxon>
        <taxon>Flavobacteriales</taxon>
        <taxon>Flavobacteriaceae</taxon>
        <taxon>Pontimicrobium</taxon>
    </lineage>
</organism>
<proteinExistence type="predicted"/>
<reference evidence="1 2" key="1">
    <citation type="submission" date="2019-04" db="EMBL/GenBank/DDBJ databases">
        <title>Lacinutrix sp. nov., isolated from marine water.</title>
        <authorList>
            <person name="Kim W."/>
        </authorList>
    </citation>
    <scope>NUCLEOTIDE SEQUENCE [LARGE SCALE GENOMIC DNA]</scope>
    <source>
        <strain evidence="1 2">CAU 1491</strain>
    </source>
</reference>
<name>A0A4U0EMX2_9FLAO</name>